<dbReference type="Pfam" id="PF02911">
    <property type="entry name" value="Formyl_trans_C"/>
    <property type="match status" value="1"/>
</dbReference>
<feature type="domain" description="Formyl transferase N-terminal" evidence="6">
    <location>
        <begin position="3"/>
        <end position="177"/>
    </location>
</feature>
<feature type="binding site" evidence="5">
    <location>
        <begin position="109"/>
        <end position="112"/>
    </location>
    <ligand>
        <name>(6S)-5,6,7,8-tetrahydrofolate</name>
        <dbReference type="ChEBI" id="CHEBI:57453"/>
    </ligand>
</feature>
<dbReference type="EMBL" id="PGXC01000001">
    <property type="protein sequence ID" value="PKK91958.1"/>
    <property type="molecule type" value="Genomic_DNA"/>
</dbReference>
<evidence type="ECO:0000256" key="3">
    <source>
        <dbReference type="ARBA" id="ARBA00022679"/>
    </source>
</evidence>
<dbReference type="EC" id="2.1.2.9" evidence="2 5"/>
<reference evidence="8 9" key="1">
    <citation type="journal article" date="2017" name="ISME J.">
        <title>Potential for microbial H2 and metal transformations associated with novel bacteria and archaea in deep terrestrial subsurface sediments.</title>
        <authorList>
            <person name="Hernsdorf A.W."/>
            <person name="Amano Y."/>
            <person name="Miyakawa K."/>
            <person name="Ise K."/>
            <person name="Suzuki Y."/>
            <person name="Anantharaman K."/>
            <person name="Probst A."/>
            <person name="Burstein D."/>
            <person name="Thomas B.C."/>
            <person name="Banfield J.F."/>
        </authorList>
    </citation>
    <scope>NUCLEOTIDE SEQUENCE [LARGE SCALE GENOMIC DNA]</scope>
    <source>
        <strain evidence="8">HGW-Wallbacteria-1</strain>
    </source>
</reference>
<feature type="domain" description="Formyl transferase C-terminal" evidence="7">
    <location>
        <begin position="204"/>
        <end position="302"/>
    </location>
</feature>
<dbReference type="Gene3D" id="3.40.50.12230">
    <property type="match status" value="1"/>
</dbReference>
<comment type="similarity">
    <text evidence="1 5">Belongs to the Fmt family.</text>
</comment>
<dbReference type="SUPFAM" id="SSF50486">
    <property type="entry name" value="FMT C-terminal domain-like"/>
    <property type="match status" value="1"/>
</dbReference>
<organism evidence="8 9">
    <name type="scientific">Candidatus Wallbacteria bacterium HGW-Wallbacteria-1</name>
    <dbReference type="NCBI Taxonomy" id="2013854"/>
    <lineage>
        <taxon>Bacteria</taxon>
        <taxon>Candidatus Walliibacteriota</taxon>
    </lineage>
</organism>
<comment type="function">
    <text evidence="5">Attaches a formyl group to the free amino group of methionyl-tRNA(fMet). The formyl group appears to play a dual role in the initiator identity of N-formylmethionyl-tRNA by promoting its recognition by IF2 and preventing the misappropriation of this tRNA by the elongation apparatus.</text>
</comment>
<evidence type="ECO:0000313" key="8">
    <source>
        <dbReference type="EMBL" id="PKK91958.1"/>
    </source>
</evidence>
<dbReference type="InterPro" id="IPR002376">
    <property type="entry name" value="Formyl_transf_N"/>
</dbReference>
<proteinExistence type="inferred from homology"/>
<accession>A0A2N1PUF6</accession>
<dbReference type="InterPro" id="IPR036477">
    <property type="entry name" value="Formyl_transf_N_sf"/>
</dbReference>
<evidence type="ECO:0000259" key="6">
    <source>
        <dbReference type="Pfam" id="PF00551"/>
    </source>
</evidence>
<evidence type="ECO:0000259" key="7">
    <source>
        <dbReference type="Pfam" id="PF02911"/>
    </source>
</evidence>
<dbReference type="CDD" id="cd08704">
    <property type="entry name" value="Met_tRNA_FMT_C"/>
    <property type="match status" value="1"/>
</dbReference>
<sequence length="310" mass="33110">MSLVFFGTPAFAATVLEAMISSGMKPDLVVTATDKPAGRGRSTRPSEVRCLAEAAGLKLLVTNDVNSHESISIIAQMNPAIGVTAAFGQILSPSVLSLFSVGSFNVHGSLLPDYRGASPIQWALLDGSEKTGVTTFMMNEGIDLGSILLQKQCPIDPDDDYTILHHRLAIMGGELAVSTVRGLRDGTLKSVPQSRRGKYCRRFTKKDGLLDFSMSAERLVNRVRGLNPWPGTYTFFRGKKLAILKAHRIDGEPIGAEPGVISAVDPAKGFSVNTGDGAILLLRLKLEGKGEVSGQQFVSGYRPLPGEVLG</sequence>
<dbReference type="GO" id="GO:0005829">
    <property type="term" value="C:cytosol"/>
    <property type="evidence" value="ECO:0007669"/>
    <property type="project" value="TreeGrafter"/>
</dbReference>
<dbReference type="InterPro" id="IPR011034">
    <property type="entry name" value="Formyl_transferase-like_C_sf"/>
</dbReference>
<evidence type="ECO:0000256" key="2">
    <source>
        <dbReference type="ARBA" id="ARBA00012261"/>
    </source>
</evidence>
<dbReference type="HAMAP" id="MF_00182">
    <property type="entry name" value="Formyl_trans"/>
    <property type="match status" value="1"/>
</dbReference>
<dbReference type="CDD" id="cd08646">
    <property type="entry name" value="FMT_core_Met-tRNA-FMT_N"/>
    <property type="match status" value="1"/>
</dbReference>
<evidence type="ECO:0000256" key="1">
    <source>
        <dbReference type="ARBA" id="ARBA00010699"/>
    </source>
</evidence>
<dbReference type="Pfam" id="PF00551">
    <property type="entry name" value="Formyl_trans_N"/>
    <property type="match status" value="1"/>
</dbReference>
<dbReference type="GO" id="GO:0004479">
    <property type="term" value="F:methionyl-tRNA formyltransferase activity"/>
    <property type="evidence" value="ECO:0007669"/>
    <property type="project" value="UniProtKB-UniRule"/>
</dbReference>
<dbReference type="PANTHER" id="PTHR11138">
    <property type="entry name" value="METHIONYL-TRNA FORMYLTRANSFERASE"/>
    <property type="match status" value="1"/>
</dbReference>
<name>A0A2N1PUF6_9BACT</name>
<dbReference type="InterPro" id="IPR005794">
    <property type="entry name" value="Fmt"/>
</dbReference>
<dbReference type="SUPFAM" id="SSF53328">
    <property type="entry name" value="Formyltransferase"/>
    <property type="match status" value="1"/>
</dbReference>
<evidence type="ECO:0000313" key="9">
    <source>
        <dbReference type="Proteomes" id="UP000233256"/>
    </source>
</evidence>
<dbReference type="PANTHER" id="PTHR11138:SF5">
    <property type="entry name" value="METHIONYL-TRNA FORMYLTRANSFERASE, MITOCHONDRIAL"/>
    <property type="match status" value="1"/>
</dbReference>
<dbReference type="InterPro" id="IPR044135">
    <property type="entry name" value="Met-tRNA-FMT_C"/>
</dbReference>
<dbReference type="AlphaFoldDB" id="A0A2N1PUF6"/>
<keyword evidence="3 5" id="KW-0808">Transferase</keyword>
<dbReference type="Proteomes" id="UP000233256">
    <property type="component" value="Unassembled WGS sequence"/>
</dbReference>
<comment type="caution">
    <text evidence="8">The sequence shown here is derived from an EMBL/GenBank/DDBJ whole genome shotgun (WGS) entry which is preliminary data.</text>
</comment>
<protein>
    <recommendedName>
        <fullName evidence="2 5">Methionyl-tRNA formyltransferase</fullName>
        <ecNumber evidence="2 5">2.1.2.9</ecNumber>
    </recommendedName>
</protein>
<keyword evidence="4 5" id="KW-0648">Protein biosynthesis</keyword>
<evidence type="ECO:0000256" key="5">
    <source>
        <dbReference type="HAMAP-Rule" id="MF_00182"/>
    </source>
</evidence>
<comment type="catalytic activity">
    <reaction evidence="5">
        <text>L-methionyl-tRNA(fMet) + (6R)-10-formyltetrahydrofolate = N-formyl-L-methionyl-tRNA(fMet) + (6S)-5,6,7,8-tetrahydrofolate + H(+)</text>
        <dbReference type="Rhea" id="RHEA:24380"/>
        <dbReference type="Rhea" id="RHEA-COMP:9952"/>
        <dbReference type="Rhea" id="RHEA-COMP:9953"/>
        <dbReference type="ChEBI" id="CHEBI:15378"/>
        <dbReference type="ChEBI" id="CHEBI:57453"/>
        <dbReference type="ChEBI" id="CHEBI:78530"/>
        <dbReference type="ChEBI" id="CHEBI:78844"/>
        <dbReference type="ChEBI" id="CHEBI:195366"/>
        <dbReference type="EC" id="2.1.2.9"/>
    </reaction>
</comment>
<dbReference type="InterPro" id="IPR005793">
    <property type="entry name" value="Formyl_trans_C"/>
</dbReference>
<dbReference type="NCBIfam" id="TIGR00460">
    <property type="entry name" value="fmt"/>
    <property type="match status" value="1"/>
</dbReference>
<dbReference type="InterPro" id="IPR041711">
    <property type="entry name" value="Met-tRNA-FMT_N"/>
</dbReference>
<evidence type="ECO:0000256" key="4">
    <source>
        <dbReference type="ARBA" id="ARBA00022917"/>
    </source>
</evidence>
<gene>
    <name evidence="5" type="primary">fmt</name>
    <name evidence="8" type="ORF">CVV64_00600</name>
</gene>